<keyword evidence="2" id="KW-1133">Transmembrane helix</keyword>
<protein>
    <recommendedName>
        <fullName evidence="3">Zinc-ribbon domain-containing protein</fullName>
    </recommendedName>
</protein>
<feature type="compositionally biased region" description="Low complexity" evidence="1">
    <location>
        <begin position="57"/>
        <end position="67"/>
    </location>
</feature>
<accession>A0A0R1K1J4</accession>
<evidence type="ECO:0000313" key="4">
    <source>
        <dbReference type="EMBL" id="KRK74481.1"/>
    </source>
</evidence>
<feature type="transmembrane region" description="Helical" evidence="2">
    <location>
        <begin position="103"/>
        <end position="125"/>
    </location>
</feature>
<dbReference type="InterPro" id="IPR026870">
    <property type="entry name" value="Zinc_ribbon_dom"/>
</dbReference>
<evidence type="ECO:0000256" key="2">
    <source>
        <dbReference type="SAM" id="Phobius"/>
    </source>
</evidence>
<feature type="transmembrane region" description="Helical" evidence="2">
    <location>
        <begin position="222"/>
        <end position="244"/>
    </location>
</feature>
<feature type="transmembrane region" description="Helical" evidence="2">
    <location>
        <begin position="183"/>
        <end position="210"/>
    </location>
</feature>
<dbReference type="Pfam" id="PF13240">
    <property type="entry name" value="Zn_Ribbon_1"/>
    <property type="match status" value="1"/>
</dbReference>
<evidence type="ECO:0000256" key="1">
    <source>
        <dbReference type="SAM" id="MobiDB-lite"/>
    </source>
</evidence>
<evidence type="ECO:0000259" key="3">
    <source>
        <dbReference type="Pfam" id="PF13240"/>
    </source>
</evidence>
<proteinExistence type="predicted"/>
<dbReference type="OrthoDB" id="2274225at2"/>
<reference evidence="4 5" key="1">
    <citation type="journal article" date="2015" name="Genome Announc.">
        <title>Expanding the biotechnology potential of lactobacilli through comparative genomics of 213 strains and associated genera.</title>
        <authorList>
            <person name="Sun Z."/>
            <person name="Harris H.M."/>
            <person name="McCann A."/>
            <person name="Guo C."/>
            <person name="Argimon S."/>
            <person name="Zhang W."/>
            <person name="Yang X."/>
            <person name="Jeffery I.B."/>
            <person name="Cooney J.C."/>
            <person name="Kagawa T.F."/>
            <person name="Liu W."/>
            <person name="Song Y."/>
            <person name="Salvetti E."/>
            <person name="Wrobel A."/>
            <person name="Rasinkangas P."/>
            <person name="Parkhill J."/>
            <person name="Rea M.C."/>
            <person name="O'Sullivan O."/>
            <person name="Ritari J."/>
            <person name="Douillard F.P."/>
            <person name="Paul Ross R."/>
            <person name="Yang R."/>
            <person name="Briner A.E."/>
            <person name="Felis G.E."/>
            <person name="de Vos W.M."/>
            <person name="Barrangou R."/>
            <person name="Klaenhammer T.R."/>
            <person name="Caufield P.W."/>
            <person name="Cui Y."/>
            <person name="Zhang H."/>
            <person name="O'Toole P.W."/>
        </authorList>
    </citation>
    <scope>NUCLEOTIDE SEQUENCE [LARGE SCALE GENOMIC DNA]</scope>
    <source>
        <strain evidence="4 5">DSM 19117</strain>
    </source>
</reference>
<keyword evidence="2" id="KW-0812">Transmembrane</keyword>
<keyword evidence="2" id="KW-0472">Membrane</keyword>
<feature type="domain" description="Zinc-ribbon" evidence="3">
    <location>
        <begin position="8"/>
        <end position="30"/>
    </location>
</feature>
<keyword evidence="5" id="KW-1185">Reference proteome</keyword>
<comment type="caution">
    <text evidence="4">The sequence shown here is derived from an EMBL/GenBank/DDBJ whole genome shotgun (WGS) entry which is preliminary data.</text>
</comment>
<gene>
    <name evidence="4" type="ORF">FD30_GL002230</name>
</gene>
<dbReference type="STRING" id="1423773.FD30_GL002230"/>
<feature type="compositionally biased region" description="Polar residues" evidence="1">
    <location>
        <begin position="47"/>
        <end position="56"/>
    </location>
</feature>
<feature type="region of interest" description="Disordered" evidence="1">
    <location>
        <begin position="39"/>
        <end position="71"/>
    </location>
</feature>
<evidence type="ECO:0000313" key="5">
    <source>
        <dbReference type="Proteomes" id="UP000051162"/>
    </source>
</evidence>
<organism evidence="4 5">
    <name type="scientific">Levilactobacillus namurensis DSM 19117</name>
    <dbReference type="NCBI Taxonomy" id="1423773"/>
    <lineage>
        <taxon>Bacteria</taxon>
        <taxon>Bacillati</taxon>
        <taxon>Bacillota</taxon>
        <taxon>Bacilli</taxon>
        <taxon>Lactobacillales</taxon>
        <taxon>Lactobacillaceae</taxon>
        <taxon>Levilactobacillus</taxon>
    </lineage>
</organism>
<dbReference type="GeneID" id="84782523"/>
<sequence length="303" mass="32433">MEKTTSKFCPQCGQPLAAGAKFCTHCGYQLKTPAAAAAPDQATNTASDQRQATTHSQAANADQAAPNQRRDDVQRVKRFSGNYFAWWLATVKHPTRTVEQTPALFGGVTYLLAALFPTLGLMLLGFRAASAANQATNLELNLTGIIWRVSVAVLIVLLLTLAIYAGVGYGFRRLNDTTGQLTFKAYVTSFAGLLNLGLAIEVLGVIVSLFTPVDSATGLVSWGFLFLLIGAAMLILNMAFVYSVVSDTPQPRWDTFYLLVVAIIALSLALGIFSGLVGGVIGSSLENTFSQIFDSYGNTSSIW</sequence>
<dbReference type="PATRIC" id="fig|1423773.3.peg.2288"/>
<feature type="transmembrane region" description="Helical" evidence="2">
    <location>
        <begin position="256"/>
        <end position="281"/>
    </location>
</feature>
<dbReference type="Proteomes" id="UP000051162">
    <property type="component" value="Unassembled WGS sequence"/>
</dbReference>
<dbReference type="RefSeq" id="WP_056944504.1">
    <property type="nucleotide sequence ID" value="NZ_AZDT01000046.1"/>
</dbReference>
<dbReference type="AlphaFoldDB" id="A0A0R1K1J4"/>
<dbReference type="EMBL" id="AZDT01000046">
    <property type="protein sequence ID" value="KRK74481.1"/>
    <property type="molecule type" value="Genomic_DNA"/>
</dbReference>
<name>A0A0R1K1J4_9LACO</name>
<feature type="transmembrane region" description="Helical" evidence="2">
    <location>
        <begin position="145"/>
        <end position="171"/>
    </location>
</feature>